<dbReference type="InterPro" id="IPR046959">
    <property type="entry name" value="PRK1-6/SRF4-like"/>
</dbReference>
<proteinExistence type="predicted"/>
<keyword evidence="7" id="KW-0812">Transmembrane</keyword>
<dbReference type="InterPro" id="IPR032675">
    <property type="entry name" value="LRR_dom_sf"/>
</dbReference>
<dbReference type="SUPFAM" id="SSF52058">
    <property type="entry name" value="L domain-like"/>
    <property type="match status" value="1"/>
</dbReference>
<dbReference type="PANTHER" id="PTHR48007">
    <property type="entry name" value="LEUCINE-RICH REPEAT RECEPTOR-LIKE PROTEIN KINASE PXC1"/>
    <property type="match status" value="1"/>
</dbReference>
<gene>
    <name evidence="10" type="ORF">Sangu_1401900</name>
</gene>
<evidence type="ECO:0000256" key="7">
    <source>
        <dbReference type="SAM" id="Phobius"/>
    </source>
</evidence>
<protein>
    <submittedName>
        <fullName evidence="10">Pollen receptor-like kinase</fullName>
    </submittedName>
</protein>
<evidence type="ECO:0000313" key="10">
    <source>
        <dbReference type="EMBL" id="KAL0338798.1"/>
    </source>
</evidence>
<feature type="signal peptide" evidence="8">
    <location>
        <begin position="1"/>
        <end position="30"/>
    </location>
</feature>
<evidence type="ECO:0000256" key="8">
    <source>
        <dbReference type="SAM" id="SignalP"/>
    </source>
</evidence>
<comment type="caution">
    <text evidence="10">The sequence shown here is derived from an EMBL/GenBank/DDBJ whole genome shotgun (WGS) entry which is preliminary data.</text>
</comment>
<keyword evidence="7" id="KW-1133">Transmembrane helix</keyword>
<dbReference type="GO" id="GO:0016301">
    <property type="term" value="F:kinase activity"/>
    <property type="evidence" value="ECO:0007669"/>
    <property type="project" value="UniProtKB-KW"/>
</dbReference>
<keyword evidence="3 8" id="KW-0732">Signal</keyword>
<evidence type="ECO:0000259" key="9">
    <source>
        <dbReference type="Pfam" id="PF08263"/>
    </source>
</evidence>
<evidence type="ECO:0000256" key="1">
    <source>
        <dbReference type="ARBA" id="ARBA00004370"/>
    </source>
</evidence>
<dbReference type="GO" id="GO:0016020">
    <property type="term" value="C:membrane"/>
    <property type="evidence" value="ECO:0007669"/>
    <property type="project" value="UniProtKB-SubCell"/>
</dbReference>
<dbReference type="EMBL" id="JACGWK010000008">
    <property type="protein sequence ID" value="KAL0338798.1"/>
    <property type="molecule type" value="Genomic_DNA"/>
</dbReference>
<dbReference type="Pfam" id="PF08263">
    <property type="entry name" value="LRRNT_2"/>
    <property type="match status" value="1"/>
</dbReference>
<organism evidence="10">
    <name type="scientific">Sesamum angustifolium</name>
    <dbReference type="NCBI Taxonomy" id="2727405"/>
    <lineage>
        <taxon>Eukaryota</taxon>
        <taxon>Viridiplantae</taxon>
        <taxon>Streptophyta</taxon>
        <taxon>Embryophyta</taxon>
        <taxon>Tracheophyta</taxon>
        <taxon>Spermatophyta</taxon>
        <taxon>Magnoliopsida</taxon>
        <taxon>eudicotyledons</taxon>
        <taxon>Gunneridae</taxon>
        <taxon>Pentapetalae</taxon>
        <taxon>asterids</taxon>
        <taxon>lamiids</taxon>
        <taxon>Lamiales</taxon>
        <taxon>Pedaliaceae</taxon>
        <taxon>Sesamum</taxon>
    </lineage>
</organism>
<evidence type="ECO:0000256" key="6">
    <source>
        <dbReference type="SAM" id="MobiDB-lite"/>
    </source>
</evidence>
<keyword evidence="2" id="KW-0433">Leucine-rich repeat</keyword>
<feature type="compositionally biased region" description="Basic and acidic residues" evidence="6">
    <location>
        <begin position="324"/>
        <end position="335"/>
    </location>
</feature>
<evidence type="ECO:0000256" key="5">
    <source>
        <dbReference type="ARBA" id="ARBA00023136"/>
    </source>
</evidence>
<keyword evidence="5 7" id="KW-0472">Membrane</keyword>
<keyword evidence="10" id="KW-0675">Receptor</keyword>
<feature type="transmembrane region" description="Helical" evidence="7">
    <location>
        <begin position="247"/>
        <end position="268"/>
    </location>
</feature>
<comment type="subcellular location">
    <subcellularLocation>
        <location evidence="1">Membrane</location>
    </subcellularLocation>
</comment>
<dbReference type="Pfam" id="PF13855">
    <property type="entry name" value="LRR_8"/>
    <property type="match status" value="1"/>
</dbReference>
<dbReference type="Pfam" id="PF00560">
    <property type="entry name" value="LRR_1"/>
    <property type="match status" value="1"/>
</dbReference>
<reference evidence="10" key="2">
    <citation type="journal article" date="2024" name="Plant">
        <title>Genomic evolution and insights into agronomic trait innovations of Sesamum species.</title>
        <authorList>
            <person name="Miao H."/>
            <person name="Wang L."/>
            <person name="Qu L."/>
            <person name="Liu H."/>
            <person name="Sun Y."/>
            <person name="Le M."/>
            <person name="Wang Q."/>
            <person name="Wei S."/>
            <person name="Zheng Y."/>
            <person name="Lin W."/>
            <person name="Duan Y."/>
            <person name="Cao H."/>
            <person name="Xiong S."/>
            <person name="Wang X."/>
            <person name="Wei L."/>
            <person name="Li C."/>
            <person name="Ma Q."/>
            <person name="Ju M."/>
            <person name="Zhao R."/>
            <person name="Li G."/>
            <person name="Mu C."/>
            <person name="Tian Q."/>
            <person name="Mei H."/>
            <person name="Zhang T."/>
            <person name="Gao T."/>
            <person name="Zhang H."/>
        </authorList>
    </citation>
    <scope>NUCLEOTIDE SEQUENCE</scope>
    <source>
        <strain evidence="10">G01</strain>
    </source>
</reference>
<dbReference type="AlphaFoldDB" id="A0AAW2N6Z4"/>
<sequence length="377" mass="40679">MACKRILLSTRSTVIVLLVVIFLHLTSVSAESEADILIKFKESLKNSGALSNWNNQKPPCSGDHENWVGIFCEAGAVWGLQLQNMGLEGTIDLDSLTKLTHLRTMSFMFNNFDGPIPELARLSGLKTVYLSNNMFSGAIPPETFIGMTGLKKLHLANNKFSGQIPISLLDLPKLMELMLENNEFEGEIPQFPPDRIKRLNVSNNRLVGEIPHSLSNFTTSIFEGNTDLCGAPLKSCTTPNKLSPGTIIPVAILVAAALAALVVVVVILRKRQQAPLGPGEAAAASASATAYAEQKAYVELDKMEQGRAVATSRAVAPGTTSPEKPSHAKKSEPNVKITFLKEERDKFDMSDLLRASAEVLGSGVFGSTYKAALGDGR</sequence>
<feature type="domain" description="Leucine-rich repeat-containing N-terminal plant-type" evidence="9">
    <location>
        <begin position="31"/>
        <end position="72"/>
    </location>
</feature>
<keyword evidence="10" id="KW-0418">Kinase</keyword>
<dbReference type="FunFam" id="3.80.10.10:FF:000400">
    <property type="entry name" value="Nuclear pore complex protein NUP107"/>
    <property type="match status" value="1"/>
</dbReference>
<name>A0AAW2N6Z4_9LAMI</name>
<dbReference type="InterPro" id="IPR013210">
    <property type="entry name" value="LRR_N_plant-typ"/>
</dbReference>
<dbReference type="Gene3D" id="3.80.10.10">
    <property type="entry name" value="Ribonuclease Inhibitor"/>
    <property type="match status" value="2"/>
</dbReference>
<evidence type="ECO:0000256" key="2">
    <source>
        <dbReference type="ARBA" id="ARBA00022614"/>
    </source>
</evidence>
<reference evidence="10" key="1">
    <citation type="submission" date="2020-06" db="EMBL/GenBank/DDBJ databases">
        <authorList>
            <person name="Li T."/>
            <person name="Hu X."/>
            <person name="Zhang T."/>
            <person name="Song X."/>
            <person name="Zhang H."/>
            <person name="Dai N."/>
            <person name="Sheng W."/>
            <person name="Hou X."/>
            <person name="Wei L."/>
        </authorList>
    </citation>
    <scope>NUCLEOTIDE SEQUENCE</scope>
    <source>
        <strain evidence="10">G01</strain>
        <tissue evidence="10">Leaf</tissue>
    </source>
</reference>
<dbReference type="InterPro" id="IPR001611">
    <property type="entry name" value="Leu-rich_rpt"/>
</dbReference>
<evidence type="ECO:0000256" key="4">
    <source>
        <dbReference type="ARBA" id="ARBA00022737"/>
    </source>
</evidence>
<evidence type="ECO:0000256" key="3">
    <source>
        <dbReference type="ARBA" id="ARBA00022729"/>
    </source>
</evidence>
<feature type="region of interest" description="Disordered" evidence="6">
    <location>
        <begin position="309"/>
        <end position="335"/>
    </location>
</feature>
<feature type="chain" id="PRO_5043946370" evidence="8">
    <location>
        <begin position="31"/>
        <end position="377"/>
    </location>
</feature>
<accession>A0AAW2N6Z4</accession>
<dbReference type="PANTHER" id="PTHR48007:SF64">
    <property type="entry name" value="POLLEN RECEPTOR-LIKE KINASE 1"/>
    <property type="match status" value="1"/>
</dbReference>
<keyword evidence="4" id="KW-0677">Repeat</keyword>
<keyword evidence="10" id="KW-0808">Transferase</keyword>